<name>A0A9N7TUN6_PLEPL</name>
<dbReference type="EMBL" id="CADEAL010000344">
    <property type="protein sequence ID" value="CAB1418853.1"/>
    <property type="molecule type" value="Genomic_DNA"/>
</dbReference>
<evidence type="ECO:0000313" key="2">
    <source>
        <dbReference type="EMBL" id="CAB1418853.1"/>
    </source>
</evidence>
<comment type="caution">
    <text evidence="2">The sequence shown here is derived from an EMBL/GenBank/DDBJ whole genome shotgun (WGS) entry which is preliminary data.</text>
</comment>
<reference evidence="2" key="1">
    <citation type="submission" date="2020-03" db="EMBL/GenBank/DDBJ databases">
        <authorList>
            <person name="Weist P."/>
        </authorList>
    </citation>
    <scope>NUCLEOTIDE SEQUENCE</scope>
</reference>
<feature type="compositionally biased region" description="Polar residues" evidence="1">
    <location>
        <begin position="1"/>
        <end position="16"/>
    </location>
</feature>
<proteinExistence type="predicted"/>
<feature type="region of interest" description="Disordered" evidence="1">
    <location>
        <begin position="58"/>
        <end position="100"/>
    </location>
</feature>
<protein>
    <submittedName>
        <fullName evidence="2">Uncharacterized protein</fullName>
    </submittedName>
</protein>
<gene>
    <name evidence="2" type="ORF">PLEPLA_LOCUS6680</name>
</gene>
<organism evidence="2 3">
    <name type="scientific">Pleuronectes platessa</name>
    <name type="common">European plaice</name>
    <dbReference type="NCBI Taxonomy" id="8262"/>
    <lineage>
        <taxon>Eukaryota</taxon>
        <taxon>Metazoa</taxon>
        <taxon>Chordata</taxon>
        <taxon>Craniata</taxon>
        <taxon>Vertebrata</taxon>
        <taxon>Euteleostomi</taxon>
        <taxon>Actinopterygii</taxon>
        <taxon>Neopterygii</taxon>
        <taxon>Teleostei</taxon>
        <taxon>Neoteleostei</taxon>
        <taxon>Acanthomorphata</taxon>
        <taxon>Carangaria</taxon>
        <taxon>Pleuronectiformes</taxon>
        <taxon>Pleuronectoidei</taxon>
        <taxon>Pleuronectidae</taxon>
        <taxon>Pleuronectes</taxon>
    </lineage>
</organism>
<dbReference type="Proteomes" id="UP001153269">
    <property type="component" value="Unassembled WGS sequence"/>
</dbReference>
<evidence type="ECO:0000313" key="3">
    <source>
        <dbReference type="Proteomes" id="UP001153269"/>
    </source>
</evidence>
<dbReference type="AlphaFoldDB" id="A0A9N7TUN6"/>
<sequence length="155" mass="16854">MTDCSGRQQLQKTESSAPLVGVDSSWDSTVTCSNEYWQSATPAVGLLQGAAVPCGALLAERDTNPSDSEEPERRPPARFTSTGKQLWEQNPRGFDTSRRAPGVIQTHPAERNASHNPTHVNYNKPNLCVEVPLYPGTNLATPGGRPQNWQPTGTR</sequence>
<feature type="region of interest" description="Disordered" evidence="1">
    <location>
        <begin position="1"/>
        <end position="24"/>
    </location>
</feature>
<evidence type="ECO:0000256" key="1">
    <source>
        <dbReference type="SAM" id="MobiDB-lite"/>
    </source>
</evidence>
<accession>A0A9N7TUN6</accession>
<keyword evidence="3" id="KW-1185">Reference proteome</keyword>
<feature type="compositionally biased region" description="Polar residues" evidence="1">
    <location>
        <begin position="79"/>
        <end position="88"/>
    </location>
</feature>